<dbReference type="Pfam" id="PF03208">
    <property type="entry name" value="PRA1"/>
    <property type="match status" value="1"/>
</dbReference>
<dbReference type="STRING" id="1890364.A0A2P6NQD9"/>
<dbReference type="GO" id="GO:0016020">
    <property type="term" value="C:membrane"/>
    <property type="evidence" value="ECO:0007669"/>
    <property type="project" value="UniProtKB-SubCell"/>
</dbReference>
<dbReference type="EMBL" id="MDYQ01000034">
    <property type="protein sequence ID" value="PRP86171.1"/>
    <property type="molecule type" value="Genomic_DNA"/>
</dbReference>
<evidence type="ECO:0000256" key="4">
    <source>
        <dbReference type="ARBA" id="ARBA00023136"/>
    </source>
</evidence>
<protein>
    <recommendedName>
        <fullName evidence="5">PRA1 family protein</fullName>
    </recommendedName>
</protein>
<evidence type="ECO:0000256" key="3">
    <source>
        <dbReference type="ARBA" id="ARBA00022989"/>
    </source>
</evidence>
<comment type="similarity">
    <text evidence="5">Belongs to the PRA1 family.</text>
</comment>
<dbReference type="AlphaFoldDB" id="A0A2P6NQD9"/>
<dbReference type="Proteomes" id="UP000241769">
    <property type="component" value="Unassembled WGS sequence"/>
</dbReference>
<comment type="subcellular location">
    <subcellularLocation>
        <location evidence="1 5">Membrane</location>
        <topology evidence="1 5">Multi-pass membrane protein</topology>
    </subcellularLocation>
</comment>
<dbReference type="PANTHER" id="PTHR19317:SF0">
    <property type="entry name" value="PRENYLATED RAB ACCEPTOR PROTEIN 1"/>
    <property type="match status" value="1"/>
</dbReference>
<feature type="transmembrane region" description="Helical" evidence="5">
    <location>
        <begin position="147"/>
        <end position="166"/>
    </location>
</feature>
<keyword evidence="4 5" id="KW-0472">Membrane</keyword>
<name>A0A2P6NQD9_9EUKA</name>
<gene>
    <name evidence="7" type="ORF">PROFUN_05687</name>
</gene>
<dbReference type="InterPro" id="IPR004895">
    <property type="entry name" value="Prenylated_rab_accept_PRA1"/>
</dbReference>
<evidence type="ECO:0000256" key="5">
    <source>
        <dbReference type="RuleBase" id="RU363107"/>
    </source>
</evidence>
<accession>A0A2P6NQD9</accession>
<organism evidence="7 8">
    <name type="scientific">Planoprotostelium fungivorum</name>
    <dbReference type="NCBI Taxonomy" id="1890364"/>
    <lineage>
        <taxon>Eukaryota</taxon>
        <taxon>Amoebozoa</taxon>
        <taxon>Evosea</taxon>
        <taxon>Variosea</taxon>
        <taxon>Cavosteliida</taxon>
        <taxon>Cavosteliaceae</taxon>
        <taxon>Planoprotostelium</taxon>
    </lineage>
</organism>
<evidence type="ECO:0000313" key="7">
    <source>
        <dbReference type="EMBL" id="PRP86171.1"/>
    </source>
</evidence>
<reference evidence="7 8" key="1">
    <citation type="journal article" date="2018" name="Genome Biol. Evol.">
        <title>Multiple Roots of Fruiting Body Formation in Amoebozoa.</title>
        <authorList>
            <person name="Hillmann F."/>
            <person name="Forbes G."/>
            <person name="Novohradska S."/>
            <person name="Ferling I."/>
            <person name="Riege K."/>
            <person name="Groth M."/>
            <person name="Westermann M."/>
            <person name="Marz M."/>
            <person name="Spaller T."/>
            <person name="Winckler T."/>
            <person name="Schaap P."/>
            <person name="Glockner G."/>
        </authorList>
    </citation>
    <scope>NUCLEOTIDE SEQUENCE [LARGE SCALE GENOMIC DNA]</scope>
    <source>
        <strain evidence="7 8">Jena</strain>
    </source>
</reference>
<feature type="region of interest" description="Disordered" evidence="6">
    <location>
        <begin position="29"/>
        <end position="49"/>
    </location>
</feature>
<evidence type="ECO:0000313" key="8">
    <source>
        <dbReference type="Proteomes" id="UP000241769"/>
    </source>
</evidence>
<feature type="transmembrane region" description="Helical" evidence="5">
    <location>
        <begin position="122"/>
        <end position="141"/>
    </location>
</feature>
<comment type="caution">
    <text evidence="7">The sequence shown here is derived from an EMBL/GenBank/DDBJ whole genome shotgun (WGS) entry which is preliminary data.</text>
</comment>
<evidence type="ECO:0000256" key="6">
    <source>
        <dbReference type="SAM" id="MobiDB-lite"/>
    </source>
</evidence>
<evidence type="ECO:0000256" key="1">
    <source>
        <dbReference type="ARBA" id="ARBA00004141"/>
    </source>
</evidence>
<dbReference type="OrthoDB" id="63113at2759"/>
<sequence length="242" mass="26647">MSALPPHMQSSAPQEHTIDFVDVPATSQNESFTGTIPERGASYNSSGIRQQTSSNTASQRFGFDQGLAGALFTSGMSTLKDRFSTWKNENVSMRQLKSWSLFTKKTAFSIPKPNEVVHRVKANLMFFQTNYIAILIGLSLYSILTNMALLFAIVAVAGLAGYLLYWRTAPLVVGSRQVTDREKLIGIGAVAVLLLWLTSATETIFWILGVTLTVVALHSLLYSPAEENDFDFNTSYMNTVEA</sequence>
<keyword evidence="3 5" id="KW-1133">Transmembrane helix</keyword>
<keyword evidence="8" id="KW-1185">Reference proteome</keyword>
<proteinExistence type="inferred from homology"/>
<dbReference type="InParanoid" id="A0A2P6NQD9"/>
<keyword evidence="2 5" id="KW-0812">Transmembrane</keyword>
<evidence type="ECO:0000256" key="2">
    <source>
        <dbReference type="ARBA" id="ARBA00022692"/>
    </source>
</evidence>
<dbReference type="PANTHER" id="PTHR19317">
    <property type="entry name" value="PRENYLATED RAB ACCEPTOR 1-RELATED"/>
    <property type="match status" value="1"/>
</dbReference>
<dbReference type="GO" id="GO:0005794">
    <property type="term" value="C:Golgi apparatus"/>
    <property type="evidence" value="ECO:0007669"/>
    <property type="project" value="TreeGrafter"/>
</dbReference>